<accession>A0A0A2WPI5</accession>
<name>A0A0A2WPI5_9GAMM</name>
<keyword evidence="2" id="KW-1185">Reference proteome</keyword>
<evidence type="ECO:0000313" key="1">
    <source>
        <dbReference type="EMBL" id="KGQ20647.1"/>
    </source>
</evidence>
<organism evidence="1 2">
    <name type="scientific">Lysobacter dokdonensis DS-58</name>
    <dbReference type="NCBI Taxonomy" id="1300345"/>
    <lineage>
        <taxon>Bacteria</taxon>
        <taxon>Pseudomonadati</taxon>
        <taxon>Pseudomonadota</taxon>
        <taxon>Gammaproteobacteria</taxon>
        <taxon>Lysobacterales</taxon>
        <taxon>Lysobacteraceae</taxon>
        <taxon>Noviluteimonas</taxon>
    </lineage>
</organism>
<reference evidence="1 2" key="1">
    <citation type="submission" date="2014-09" db="EMBL/GenBank/DDBJ databases">
        <title>Genome sequences of Lysobacter dokdonensis DS-58.</title>
        <authorList>
            <person name="Kim J.F."/>
            <person name="Kwak M.-J."/>
        </authorList>
    </citation>
    <scope>NUCLEOTIDE SEQUENCE [LARGE SCALE GENOMIC DNA]</scope>
    <source>
        <strain evidence="1 2">DS-58</strain>
    </source>
</reference>
<protein>
    <submittedName>
        <fullName evidence="1">Uncharacterized protein</fullName>
    </submittedName>
</protein>
<comment type="caution">
    <text evidence="1">The sequence shown here is derived from an EMBL/GenBank/DDBJ whole genome shotgun (WGS) entry which is preliminary data.</text>
</comment>
<gene>
    <name evidence="1" type="ORF">LF41_1185</name>
</gene>
<evidence type="ECO:0000313" key="2">
    <source>
        <dbReference type="Proteomes" id="UP000030518"/>
    </source>
</evidence>
<dbReference type="EMBL" id="JRKJ01000002">
    <property type="protein sequence ID" value="KGQ20647.1"/>
    <property type="molecule type" value="Genomic_DNA"/>
</dbReference>
<dbReference type="STRING" id="1300345.LF41_1185"/>
<dbReference type="AlphaFoldDB" id="A0A0A2WPI5"/>
<dbReference type="Proteomes" id="UP000030518">
    <property type="component" value="Unassembled WGS sequence"/>
</dbReference>
<proteinExistence type="predicted"/>
<sequence>MAACAIAGMSSHGGAASWAAAVASMPAPKAIIVLAYTADVPFATRAKHSSRRSRMARRRMAALYPIGS</sequence>